<organism evidence="6 7">
    <name type="scientific">Negativicoccus succinicivorans</name>
    <dbReference type="NCBI Taxonomy" id="620903"/>
    <lineage>
        <taxon>Bacteria</taxon>
        <taxon>Bacillati</taxon>
        <taxon>Bacillota</taxon>
        <taxon>Negativicutes</taxon>
        <taxon>Veillonellales</taxon>
        <taxon>Veillonellaceae</taxon>
        <taxon>Negativicoccus</taxon>
    </lineage>
</organism>
<gene>
    <name evidence="5" type="primary">sepF</name>
    <name evidence="6" type="ORF">HNR45_001107</name>
</gene>
<dbReference type="InterPro" id="IPR038594">
    <property type="entry name" value="SepF-like_sf"/>
</dbReference>
<dbReference type="InterPro" id="IPR007561">
    <property type="entry name" value="Cell_div_SepF/SepF-rel"/>
</dbReference>
<dbReference type="Gene3D" id="3.30.110.150">
    <property type="entry name" value="SepF-like protein"/>
    <property type="match status" value="1"/>
</dbReference>
<comment type="function">
    <text evidence="4 5">Cell division protein that is part of the divisome complex and is recruited early to the Z-ring. Probably stimulates Z-ring formation, perhaps through the cross-linking of FtsZ protofilaments. Its function overlaps with FtsA.</text>
</comment>
<keyword evidence="2 5" id="KW-0717">Septation</keyword>
<dbReference type="RefSeq" id="WP_024049194.1">
    <property type="nucleotide sequence ID" value="NZ_CABWNB010000004.1"/>
</dbReference>
<dbReference type="GO" id="GO:0005737">
    <property type="term" value="C:cytoplasm"/>
    <property type="evidence" value="ECO:0007669"/>
    <property type="project" value="UniProtKB-SubCell"/>
</dbReference>
<dbReference type="GeneID" id="93486367"/>
<keyword evidence="1 5" id="KW-0132">Cell division</keyword>
<dbReference type="EMBL" id="JACHHI010000005">
    <property type="protein sequence ID" value="MBB6478046.1"/>
    <property type="molecule type" value="Genomic_DNA"/>
</dbReference>
<evidence type="ECO:0000313" key="7">
    <source>
        <dbReference type="Proteomes" id="UP000591941"/>
    </source>
</evidence>
<accession>A0A841R2L2</accession>
<dbReference type="PANTHER" id="PTHR35798:SF1">
    <property type="entry name" value="CELL DIVISION PROTEIN SEPF"/>
    <property type="match status" value="1"/>
</dbReference>
<keyword evidence="5" id="KW-0963">Cytoplasm</keyword>
<evidence type="ECO:0000256" key="1">
    <source>
        <dbReference type="ARBA" id="ARBA00022618"/>
    </source>
</evidence>
<comment type="similarity">
    <text evidence="5">Belongs to the SepF family.</text>
</comment>
<protein>
    <recommendedName>
        <fullName evidence="5">Cell division protein SepF</fullName>
    </recommendedName>
</protein>
<evidence type="ECO:0000256" key="4">
    <source>
        <dbReference type="ARBA" id="ARBA00044936"/>
    </source>
</evidence>
<evidence type="ECO:0000313" key="6">
    <source>
        <dbReference type="EMBL" id="MBB6478046.1"/>
    </source>
</evidence>
<dbReference type="InterPro" id="IPR023052">
    <property type="entry name" value="Cell_div_SepF"/>
</dbReference>
<comment type="subcellular location">
    <subcellularLocation>
        <location evidence="5">Cytoplasm</location>
    </subcellularLocation>
    <text evidence="5">Localizes to the division site, in a FtsZ-dependent manner.</text>
</comment>
<dbReference type="GO" id="GO:0043093">
    <property type="term" value="P:FtsZ-dependent cytokinesis"/>
    <property type="evidence" value="ECO:0007669"/>
    <property type="project" value="UniProtKB-UniRule"/>
</dbReference>
<keyword evidence="7" id="KW-1185">Reference proteome</keyword>
<dbReference type="PANTHER" id="PTHR35798">
    <property type="entry name" value="CELL DIVISION PROTEIN SEPF"/>
    <property type="match status" value="1"/>
</dbReference>
<evidence type="ECO:0000256" key="2">
    <source>
        <dbReference type="ARBA" id="ARBA00023210"/>
    </source>
</evidence>
<dbReference type="Proteomes" id="UP000591941">
    <property type="component" value="Unassembled WGS sequence"/>
</dbReference>
<name>A0A841R2L2_9FIRM</name>
<evidence type="ECO:0000256" key="3">
    <source>
        <dbReference type="ARBA" id="ARBA00023306"/>
    </source>
</evidence>
<keyword evidence="3 5" id="KW-0131">Cell cycle</keyword>
<dbReference type="AlphaFoldDB" id="A0A841R2L2"/>
<evidence type="ECO:0000256" key="5">
    <source>
        <dbReference type="HAMAP-Rule" id="MF_01197"/>
    </source>
</evidence>
<sequence length="153" mass="17556">MGWRDSWNRMVDSVSGNHDEYDDEYMDDDEEYEDDRVNYRTPAAATPVQQSKAYRMIVVEPYTFGDSEKIADHLKSYRPVVINLEKTEDEIGRRLIDFVSGVTYALEGHIEQVSNAIFLAVPNNMTVDTENYTYTTTPNLSADVAPTWGSRQQ</sequence>
<dbReference type="GO" id="GO:0000917">
    <property type="term" value="P:division septum assembly"/>
    <property type="evidence" value="ECO:0007669"/>
    <property type="project" value="UniProtKB-KW"/>
</dbReference>
<comment type="caution">
    <text evidence="6">The sequence shown here is derived from an EMBL/GenBank/DDBJ whole genome shotgun (WGS) entry which is preliminary data.</text>
</comment>
<dbReference type="Pfam" id="PF04472">
    <property type="entry name" value="SepF"/>
    <property type="match status" value="1"/>
</dbReference>
<dbReference type="HAMAP" id="MF_01197">
    <property type="entry name" value="SepF"/>
    <property type="match status" value="1"/>
</dbReference>
<comment type="subunit">
    <text evidence="5">Homodimer. Interacts with FtsZ.</text>
</comment>
<reference evidence="6 7" key="1">
    <citation type="submission" date="2020-08" db="EMBL/GenBank/DDBJ databases">
        <title>Genomic Encyclopedia of Type Strains, Phase IV (KMG-IV): sequencing the most valuable type-strain genomes for metagenomic binning, comparative biology and taxonomic classification.</title>
        <authorList>
            <person name="Goeker M."/>
        </authorList>
    </citation>
    <scope>NUCLEOTIDE SEQUENCE [LARGE SCALE GENOMIC DNA]</scope>
    <source>
        <strain evidence="6 7">DSM 21255</strain>
    </source>
</reference>
<proteinExistence type="inferred from homology"/>